<dbReference type="InterPro" id="IPR024925">
    <property type="entry name" value="Malonyl_CoA-ACP_transAc"/>
</dbReference>
<dbReference type="GO" id="GO:0006633">
    <property type="term" value="P:fatty acid biosynthetic process"/>
    <property type="evidence" value="ECO:0007669"/>
    <property type="project" value="TreeGrafter"/>
</dbReference>
<dbReference type="SUPFAM" id="SSF55048">
    <property type="entry name" value="Probable ACP-binding domain of malonyl-CoA ACP transacylase"/>
    <property type="match status" value="1"/>
</dbReference>
<keyword evidence="1 4" id="KW-0808">Transferase</keyword>
<keyword evidence="2 4" id="KW-0012">Acyltransferase</keyword>
<sequence length="309" mass="33805">MKIAFLFSGQGAQYKNMGRELYDNYEEARNVFNKANEVLGIDLKEIIFNKEDELNRTENTQPAILTMSIAALEVLRSKGIEAEAVAGLSLGEYSALIASGSLTFEEGVALVRKRGKFMQEAVPAGKGSMVAVMGLSKEKLQEACEYGSEFGVVEIANYNTKEQMVIGGEIEAVEKASEKAKELGARRAVPLVVSGPFHTSLLKPAAEKLRKELENVNFSETKVPLLTNVTGNYVKCISEIKDLLEAQVMSSVKWVNIIEKLVDDGFDTFIELGPGKVLSGFVKKVDRKLITLNVEDIASLEKTISTING</sequence>
<accession>W6S1L6</accession>
<gene>
    <name evidence="7" type="primary">fabD</name>
    <name evidence="7" type="ORF">CM240_2650</name>
</gene>
<dbReference type="eggNOG" id="COG0331">
    <property type="taxonomic scope" value="Bacteria"/>
</dbReference>
<dbReference type="EMBL" id="HG917868">
    <property type="protein sequence ID" value="CDM69774.1"/>
    <property type="molecule type" value="Genomic_DNA"/>
</dbReference>
<evidence type="ECO:0000313" key="7">
    <source>
        <dbReference type="EMBL" id="CDM69774.1"/>
    </source>
</evidence>
<dbReference type="SMART" id="SM00827">
    <property type="entry name" value="PKS_AT"/>
    <property type="match status" value="1"/>
</dbReference>
<comment type="catalytic activity">
    <reaction evidence="3 4">
        <text>holo-[ACP] + malonyl-CoA = malonyl-[ACP] + CoA</text>
        <dbReference type="Rhea" id="RHEA:41792"/>
        <dbReference type="Rhea" id="RHEA-COMP:9623"/>
        <dbReference type="Rhea" id="RHEA-COMP:9685"/>
        <dbReference type="ChEBI" id="CHEBI:57287"/>
        <dbReference type="ChEBI" id="CHEBI:57384"/>
        <dbReference type="ChEBI" id="CHEBI:64479"/>
        <dbReference type="ChEBI" id="CHEBI:78449"/>
        <dbReference type="EC" id="2.3.1.39"/>
    </reaction>
</comment>
<dbReference type="PANTHER" id="PTHR42681:SF1">
    <property type="entry name" value="MALONYL-COA-ACYL CARRIER PROTEIN TRANSACYLASE, MITOCHONDRIAL"/>
    <property type="match status" value="1"/>
</dbReference>
<protein>
    <recommendedName>
        <fullName evidence="4">Malonyl CoA-acyl carrier protein transacylase</fullName>
        <ecNumber evidence="4">2.3.1.39</ecNumber>
    </recommendedName>
</protein>
<dbReference type="KEGG" id="clt:CM240_2650"/>
<dbReference type="PATRIC" id="fig|1216932.3.peg.2617"/>
<keyword evidence="8" id="KW-1185">Reference proteome</keyword>
<reference evidence="7 8" key="1">
    <citation type="submission" date="2013-11" db="EMBL/GenBank/DDBJ databases">
        <title>Complete genome sequence of Clostridum sp. M2/40.</title>
        <authorList>
            <person name="Wibberg D."/>
            <person name="Puehler A."/>
            <person name="Schlueter A."/>
        </authorList>
    </citation>
    <scope>NUCLEOTIDE SEQUENCE [LARGE SCALE GENOMIC DNA]</scope>
    <source>
        <strain evidence="8">M2/40</strain>
    </source>
</reference>
<dbReference type="Gene3D" id="3.40.366.10">
    <property type="entry name" value="Malonyl-Coenzyme A Acyl Carrier Protein, domain 2"/>
    <property type="match status" value="1"/>
</dbReference>
<dbReference type="InterPro" id="IPR004410">
    <property type="entry name" value="Malonyl_CoA-ACP_transAc_FabD"/>
</dbReference>
<evidence type="ECO:0000256" key="3">
    <source>
        <dbReference type="ARBA" id="ARBA00048462"/>
    </source>
</evidence>
<dbReference type="InterPro" id="IPR016036">
    <property type="entry name" value="Malonyl_transacylase_ACP-bd"/>
</dbReference>
<dbReference type="Pfam" id="PF00698">
    <property type="entry name" value="Acyl_transf_1"/>
    <property type="match status" value="1"/>
</dbReference>
<dbReference type="PANTHER" id="PTHR42681">
    <property type="entry name" value="MALONYL-COA-ACYL CARRIER PROTEIN TRANSACYLASE, MITOCHONDRIAL"/>
    <property type="match status" value="1"/>
</dbReference>
<comment type="similarity">
    <text evidence="4">Belongs to the fabD family.</text>
</comment>
<feature type="active site" evidence="5">
    <location>
        <position position="198"/>
    </location>
</feature>
<evidence type="ECO:0000259" key="6">
    <source>
        <dbReference type="SMART" id="SM00827"/>
    </source>
</evidence>
<dbReference type="SUPFAM" id="SSF52151">
    <property type="entry name" value="FabD/lysophospholipase-like"/>
    <property type="match status" value="1"/>
</dbReference>
<evidence type="ECO:0000256" key="4">
    <source>
        <dbReference type="PIRNR" id="PIRNR000446"/>
    </source>
</evidence>
<dbReference type="InterPro" id="IPR016035">
    <property type="entry name" value="Acyl_Trfase/lysoPLipase"/>
</dbReference>
<dbReference type="OrthoDB" id="9805460at2"/>
<dbReference type="Proteomes" id="UP000019426">
    <property type="component" value="Chromosome M2/40_rep1"/>
</dbReference>
<dbReference type="NCBIfam" id="TIGR00128">
    <property type="entry name" value="fabD"/>
    <property type="match status" value="1"/>
</dbReference>
<dbReference type="InterPro" id="IPR001227">
    <property type="entry name" value="Ac_transferase_dom_sf"/>
</dbReference>
<dbReference type="AlphaFoldDB" id="W6S1L6"/>
<evidence type="ECO:0000256" key="2">
    <source>
        <dbReference type="ARBA" id="ARBA00023315"/>
    </source>
</evidence>
<organism evidence="7 8">
    <name type="scientific">Clostridium bornimense</name>
    <dbReference type="NCBI Taxonomy" id="1216932"/>
    <lineage>
        <taxon>Bacteria</taxon>
        <taxon>Bacillati</taxon>
        <taxon>Bacillota</taxon>
        <taxon>Clostridia</taxon>
        <taxon>Eubacteriales</taxon>
        <taxon>Clostridiaceae</taxon>
        <taxon>Clostridium</taxon>
    </lineage>
</organism>
<dbReference type="FunFam" id="3.30.70.250:FF:000001">
    <property type="entry name" value="Malonyl CoA-acyl carrier protein transacylase"/>
    <property type="match status" value="1"/>
</dbReference>
<evidence type="ECO:0000313" key="8">
    <source>
        <dbReference type="Proteomes" id="UP000019426"/>
    </source>
</evidence>
<dbReference type="HOGENOM" id="CLU_030558_0_1_9"/>
<evidence type="ECO:0000256" key="1">
    <source>
        <dbReference type="ARBA" id="ARBA00022679"/>
    </source>
</evidence>
<name>W6S1L6_9CLOT</name>
<dbReference type="InterPro" id="IPR014043">
    <property type="entry name" value="Acyl_transferase_dom"/>
</dbReference>
<feature type="domain" description="Malonyl-CoA:ACP transacylase (MAT)" evidence="6">
    <location>
        <begin position="6"/>
        <end position="304"/>
    </location>
</feature>
<dbReference type="Gene3D" id="3.30.70.250">
    <property type="entry name" value="Malonyl-CoA ACP transacylase, ACP-binding"/>
    <property type="match status" value="1"/>
</dbReference>
<dbReference type="STRING" id="1216932.CM240_2650"/>
<feature type="active site" evidence="5">
    <location>
        <position position="89"/>
    </location>
</feature>
<dbReference type="GO" id="GO:0005829">
    <property type="term" value="C:cytosol"/>
    <property type="evidence" value="ECO:0007669"/>
    <property type="project" value="TreeGrafter"/>
</dbReference>
<dbReference type="EC" id="2.3.1.39" evidence="4"/>
<evidence type="ECO:0000256" key="5">
    <source>
        <dbReference type="PIRSR" id="PIRSR000446-1"/>
    </source>
</evidence>
<dbReference type="PIRSF" id="PIRSF000446">
    <property type="entry name" value="Mct"/>
    <property type="match status" value="1"/>
</dbReference>
<dbReference type="InterPro" id="IPR050858">
    <property type="entry name" value="Mal-CoA-ACP_Trans/PKS_FabD"/>
</dbReference>
<dbReference type="GO" id="GO:0004314">
    <property type="term" value="F:[acyl-carrier-protein] S-malonyltransferase activity"/>
    <property type="evidence" value="ECO:0007669"/>
    <property type="project" value="UniProtKB-EC"/>
</dbReference>
<dbReference type="RefSeq" id="WP_044039562.1">
    <property type="nucleotide sequence ID" value="NZ_HG917868.1"/>
</dbReference>
<proteinExistence type="inferred from homology"/>